<evidence type="ECO:0000256" key="1">
    <source>
        <dbReference type="SAM" id="MobiDB-lite"/>
    </source>
</evidence>
<reference evidence="2" key="1">
    <citation type="submission" date="2025-08" db="UniProtKB">
        <authorList>
            <consortium name="Ensembl"/>
        </authorList>
    </citation>
    <scope>IDENTIFICATION</scope>
</reference>
<proteinExistence type="predicted"/>
<sequence>MSQATLFPLTPQLQIDFHSPGSRLCQTMSSQPATERCLMGTADEKLMAVTSKQRINTAGNAERRESTGKKQHSRHVQHQERLVHLRLQKPGIPQSLCWESLFVWT</sequence>
<feature type="region of interest" description="Disordered" evidence="1">
    <location>
        <begin position="53"/>
        <end position="81"/>
    </location>
</feature>
<reference evidence="2" key="2">
    <citation type="submission" date="2025-09" db="UniProtKB">
        <authorList>
            <consortium name="Ensembl"/>
        </authorList>
    </citation>
    <scope>IDENTIFICATION</scope>
</reference>
<dbReference type="AlphaFoldDB" id="A0A8B9EV88"/>
<evidence type="ECO:0000313" key="2">
    <source>
        <dbReference type="Ensembl" id="ENSACOP00000000276.1"/>
    </source>
</evidence>
<name>A0A8B9EV88_9PSIT</name>
<evidence type="ECO:0000313" key="3">
    <source>
        <dbReference type="Proteomes" id="UP000694522"/>
    </source>
</evidence>
<dbReference type="Proteomes" id="UP000694522">
    <property type="component" value="Unplaced"/>
</dbReference>
<keyword evidence="3" id="KW-1185">Reference proteome</keyword>
<organism evidence="2 3">
    <name type="scientific">Amazona collaria</name>
    <name type="common">yellow-billed parrot</name>
    <dbReference type="NCBI Taxonomy" id="241587"/>
    <lineage>
        <taxon>Eukaryota</taxon>
        <taxon>Metazoa</taxon>
        <taxon>Chordata</taxon>
        <taxon>Craniata</taxon>
        <taxon>Vertebrata</taxon>
        <taxon>Euteleostomi</taxon>
        <taxon>Archelosauria</taxon>
        <taxon>Archosauria</taxon>
        <taxon>Dinosauria</taxon>
        <taxon>Saurischia</taxon>
        <taxon>Theropoda</taxon>
        <taxon>Coelurosauria</taxon>
        <taxon>Aves</taxon>
        <taxon>Neognathae</taxon>
        <taxon>Neoaves</taxon>
        <taxon>Telluraves</taxon>
        <taxon>Australaves</taxon>
        <taxon>Psittaciformes</taxon>
        <taxon>Psittacidae</taxon>
        <taxon>Amazona</taxon>
    </lineage>
</organism>
<accession>A0A8B9EV88</accession>
<dbReference type="Ensembl" id="ENSACOT00000000291.1">
    <property type="protein sequence ID" value="ENSACOP00000000276.1"/>
    <property type="gene ID" value="ENSACOG00000000211.1"/>
</dbReference>
<protein>
    <submittedName>
        <fullName evidence="2">Uncharacterized protein</fullName>
    </submittedName>
</protein>